<evidence type="ECO:0000256" key="1">
    <source>
        <dbReference type="SAM" id="SignalP"/>
    </source>
</evidence>
<feature type="signal peptide" evidence="1">
    <location>
        <begin position="1"/>
        <end position="20"/>
    </location>
</feature>
<accession>A0A2J6T6R7</accession>
<protein>
    <submittedName>
        <fullName evidence="2">Uncharacterized protein</fullName>
    </submittedName>
</protein>
<keyword evidence="3" id="KW-1185">Reference proteome</keyword>
<organism evidence="2 3">
    <name type="scientific">Hyaloscypha bicolor E</name>
    <dbReference type="NCBI Taxonomy" id="1095630"/>
    <lineage>
        <taxon>Eukaryota</taxon>
        <taxon>Fungi</taxon>
        <taxon>Dikarya</taxon>
        <taxon>Ascomycota</taxon>
        <taxon>Pezizomycotina</taxon>
        <taxon>Leotiomycetes</taxon>
        <taxon>Helotiales</taxon>
        <taxon>Hyaloscyphaceae</taxon>
        <taxon>Hyaloscypha</taxon>
        <taxon>Hyaloscypha bicolor</taxon>
    </lineage>
</organism>
<sequence length="57" mass="6706">MFQLFFSMLALVITKYRITPENIYNFDEKGFLMGFGRSLKRIMTRAALELGRITKVK</sequence>
<proteinExistence type="predicted"/>
<dbReference type="EMBL" id="KZ613817">
    <property type="protein sequence ID" value="PMD58643.1"/>
    <property type="molecule type" value="Genomic_DNA"/>
</dbReference>
<dbReference type="AlphaFoldDB" id="A0A2J6T6R7"/>
<dbReference type="GeneID" id="36596682"/>
<reference evidence="2 3" key="1">
    <citation type="submission" date="2016-04" db="EMBL/GenBank/DDBJ databases">
        <title>A degradative enzymes factory behind the ericoid mycorrhizal symbiosis.</title>
        <authorList>
            <consortium name="DOE Joint Genome Institute"/>
            <person name="Martino E."/>
            <person name="Morin E."/>
            <person name="Grelet G."/>
            <person name="Kuo A."/>
            <person name="Kohler A."/>
            <person name="Daghino S."/>
            <person name="Barry K."/>
            <person name="Choi C."/>
            <person name="Cichocki N."/>
            <person name="Clum A."/>
            <person name="Copeland A."/>
            <person name="Hainaut M."/>
            <person name="Haridas S."/>
            <person name="Labutti K."/>
            <person name="Lindquist E."/>
            <person name="Lipzen A."/>
            <person name="Khouja H.-R."/>
            <person name="Murat C."/>
            <person name="Ohm R."/>
            <person name="Olson A."/>
            <person name="Spatafora J."/>
            <person name="Veneault-Fourrey C."/>
            <person name="Henrissat B."/>
            <person name="Grigoriev I."/>
            <person name="Martin F."/>
            <person name="Perotto S."/>
        </authorList>
    </citation>
    <scope>NUCLEOTIDE SEQUENCE [LARGE SCALE GENOMIC DNA]</scope>
    <source>
        <strain evidence="2 3">E</strain>
    </source>
</reference>
<evidence type="ECO:0000313" key="2">
    <source>
        <dbReference type="EMBL" id="PMD58643.1"/>
    </source>
</evidence>
<gene>
    <name evidence="2" type="ORF">K444DRAFT_724147</name>
</gene>
<evidence type="ECO:0000313" key="3">
    <source>
        <dbReference type="Proteomes" id="UP000235371"/>
    </source>
</evidence>
<name>A0A2J6T6R7_9HELO</name>
<keyword evidence="1" id="KW-0732">Signal</keyword>
<dbReference type="InParanoid" id="A0A2J6T6R7"/>
<dbReference type="OrthoDB" id="5424404at2759"/>
<dbReference type="Proteomes" id="UP000235371">
    <property type="component" value="Unassembled WGS sequence"/>
</dbReference>
<dbReference type="RefSeq" id="XP_024735547.1">
    <property type="nucleotide sequence ID" value="XM_024888606.1"/>
</dbReference>
<feature type="chain" id="PRO_5014425486" evidence="1">
    <location>
        <begin position="21"/>
        <end position="57"/>
    </location>
</feature>